<gene>
    <name evidence="2" type="ORF">GCM10011514_05480</name>
</gene>
<comment type="caution">
    <text evidence="2">The sequence shown here is derived from an EMBL/GenBank/DDBJ whole genome shotgun (WGS) entry which is preliminary data.</text>
</comment>
<dbReference type="PROSITE" id="PS51257">
    <property type="entry name" value="PROKAR_LIPOPROTEIN"/>
    <property type="match status" value="1"/>
</dbReference>
<keyword evidence="3" id="KW-1185">Reference proteome</keyword>
<name>A0A916YH80_9BACT</name>
<feature type="chain" id="PRO_5036812423" description="Lipocalin-like domain-containing protein" evidence="1">
    <location>
        <begin position="23"/>
        <end position="179"/>
    </location>
</feature>
<keyword evidence="1" id="KW-0732">Signal</keyword>
<dbReference type="AlphaFoldDB" id="A0A916YH80"/>
<dbReference type="EMBL" id="BMKK01000001">
    <property type="protein sequence ID" value="GGD44413.1"/>
    <property type="molecule type" value="Genomic_DNA"/>
</dbReference>
<protein>
    <recommendedName>
        <fullName evidence="4">Lipocalin-like domain-containing protein</fullName>
    </recommendedName>
</protein>
<dbReference type="RefSeq" id="WP_188764413.1">
    <property type="nucleotide sequence ID" value="NZ_BMKK01000001.1"/>
</dbReference>
<evidence type="ECO:0000256" key="1">
    <source>
        <dbReference type="SAM" id="SignalP"/>
    </source>
</evidence>
<organism evidence="2 3">
    <name type="scientific">Emticicia aquatilis</name>
    <dbReference type="NCBI Taxonomy" id="1537369"/>
    <lineage>
        <taxon>Bacteria</taxon>
        <taxon>Pseudomonadati</taxon>
        <taxon>Bacteroidota</taxon>
        <taxon>Cytophagia</taxon>
        <taxon>Cytophagales</taxon>
        <taxon>Leadbetterellaceae</taxon>
        <taxon>Emticicia</taxon>
    </lineage>
</organism>
<accession>A0A916YH80</accession>
<feature type="signal peptide" evidence="1">
    <location>
        <begin position="1"/>
        <end position="22"/>
    </location>
</feature>
<proteinExistence type="predicted"/>
<dbReference type="Proteomes" id="UP000609064">
    <property type="component" value="Unassembled WGS sequence"/>
</dbReference>
<evidence type="ECO:0000313" key="3">
    <source>
        <dbReference type="Proteomes" id="UP000609064"/>
    </source>
</evidence>
<evidence type="ECO:0008006" key="4">
    <source>
        <dbReference type="Google" id="ProtNLM"/>
    </source>
</evidence>
<reference evidence="2" key="2">
    <citation type="submission" date="2020-09" db="EMBL/GenBank/DDBJ databases">
        <authorList>
            <person name="Sun Q."/>
            <person name="Zhou Y."/>
        </authorList>
    </citation>
    <scope>NUCLEOTIDE SEQUENCE</scope>
    <source>
        <strain evidence="2">CGMCC 1.15958</strain>
    </source>
</reference>
<reference evidence="2" key="1">
    <citation type="journal article" date="2014" name="Int. J. Syst. Evol. Microbiol.">
        <title>Complete genome sequence of Corynebacterium casei LMG S-19264T (=DSM 44701T), isolated from a smear-ripened cheese.</title>
        <authorList>
            <consortium name="US DOE Joint Genome Institute (JGI-PGF)"/>
            <person name="Walter F."/>
            <person name="Albersmeier A."/>
            <person name="Kalinowski J."/>
            <person name="Ruckert C."/>
        </authorList>
    </citation>
    <scope>NUCLEOTIDE SEQUENCE</scope>
    <source>
        <strain evidence="2">CGMCC 1.15958</strain>
    </source>
</reference>
<sequence>MKNILFYLSIAWVLLFSSAAGCSSSTNDPTPANGNGLEGTWKLTKVNGQITIITDAKKGTTFTEYFDEESADLVGYKINLELKGGVVKGFVAPSILGFLASGTYETGQTGGLNFTFDKMRDNVTPLPNNKILKLFTYYKISGNQLVITQTKADFLASVAANGTPDKSTQSYDLSLSYTR</sequence>
<evidence type="ECO:0000313" key="2">
    <source>
        <dbReference type="EMBL" id="GGD44413.1"/>
    </source>
</evidence>